<keyword evidence="11" id="KW-1185">Reference proteome</keyword>
<dbReference type="GO" id="GO:0003700">
    <property type="term" value="F:DNA-binding transcription factor activity"/>
    <property type="evidence" value="ECO:0007669"/>
    <property type="project" value="InterPro"/>
</dbReference>
<proteinExistence type="predicted"/>
<evidence type="ECO:0000256" key="3">
    <source>
        <dbReference type="ARBA" id="ARBA00022833"/>
    </source>
</evidence>
<dbReference type="AlphaFoldDB" id="A0AAF3FPI0"/>
<evidence type="ECO:0000313" key="12">
    <source>
        <dbReference type="WBParaSite" id="MBELARI_LOCUS7991"/>
    </source>
</evidence>
<evidence type="ECO:0000256" key="2">
    <source>
        <dbReference type="ARBA" id="ARBA00022771"/>
    </source>
</evidence>
<evidence type="ECO:0000256" key="8">
    <source>
        <dbReference type="ARBA" id="ARBA00023242"/>
    </source>
</evidence>
<sequence>MNTKVEKVKDEPSSSRLEEPEELPDLPDSTTEFLSCLVCGRTPGFRFYGSICCYSCKSFFLRAAITKKQLHCPTSGCNFLKSRCRACRFEKCLKVGMIPEIVGRRVDSTLRLEKPSTSYAKKMKKIKEEIDSSGDEVECYSPDTTVNSTKAATIVKNHLLLPALVFPKPFRFPALQNNHKAVQALVNVERMCLFEDSPLKNQIDFKFNVQVGIVDLLINPTVVCPRVPMGFQAIQDTEVCPPNFIGRCFVRAMLYLVDWVRSNSEFNLMPMIDRIQFCARLFPIMYPLQIFYYTYKAKCEGVLTGLGGQYIEEGSPLFGSDSDIRNFYKPLCDLTQGTVIPLLNDIGITEDEYVVLKNVLMFSSSLGLSESSAFIVRNARRRYEAMLVETVCSRVSDAAKTVEVMGKIMQFVSIIQGLSQIATPYFARMTVMNTEGLRSQLTSEIWLNTL</sequence>
<keyword evidence="6" id="KW-0804">Transcription</keyword>
<evidence type="ECO:0000256" key="7">
    <source>
        <dbReference type="ARBA" id="ARBA00023170"/>
    </source>
</evidence>
<dbReference type="InterPro" id="IPR052499">
    <property type="entry name" value="C.elegans_NHRs"/>
</dbReference>
<keyword evidence="3" id="KW-0862">Zinc</keyword>
<dbReference type="GO" id="GO:0043565">
    <property type="term" value="F:sequence-specific DNA binding"/>
    <property type="evidence" value="ECO:0007669"/>
    <property type="project" value="InterPro"/>
</dbReference>
<dbReference type="SMART" id="SM00399">
    <property type="entry name" value="ZnF_C4"/>
    <property type="match status" value="1"/>
</dbReference>
<evidence type="ECO:0000259" key="10">
    <source>
        <dbReference type="PROSITE" id="PS51030"/>
    </source>
</evidence>
<dbReference type="WBParaSite" id="MBELARI_LOCUS7991">
    <property type="protein sequence ID" value="MBELARI_LOCUS7991"/>
    <property type="gene ID" value="MBELARI_LOCUS7991"/>
</dbReference>
<dbReference type="GO" id="GO:0008270">
    <property type="term" value="F:zinc ion binding"/>
    <property type="evidence" value="ECO:0007669"/>
    <property type="project" value="UniProtKB-KW"/>
</dbReference>
<dbReference type="InterPro" id="IPR013088">
    <property type="entry name" value="Znf_NHR/GATA"/>
</dbReference>
<dbReference type="PRINTS" id="PR00047">
    <property type="entry name" value="STROIDFINGER"/>
</dbReference>
<dbReference type="Proteomes" id="UP000887575">
    <property type="component" value="Unassembled WGS sequence"/>
</dbReference>
<dbReference type="PROSITE" id="PS51030">
    <property type="entry name" value="NUCLEAR_REC_DBD_2"/>
    <property type="match status" value="1"/>
</dbReference>
<dbReference type="InterPro" id="IPR001628">
    <property type="entry name" value="Znf_hrmn_rcpt"/>
</dbReference>
<reference evidence="12" key="1">
    <citation type="submission" date="2024-02" db="UniProtKB">
        <authorList>
            <consortium name="WormBaseParasite"/>
        </authorList>
    </citation>
    <scope>IDENTIFICATION</scope>
</reference>
<name>A0AAF3FPI0_9BILA</name>
<dbReference type="SUPFAM" id="SSF57716">
    <property type="entry name" value="Glucocorticoid receptor-like (DNA-binding domain)"/>
    <property type="match status" value="1"/>
</dbReference>
<feature type="compositionally biased region" description="Basic and acidic residues" evidence="9">
    <location>
        <begin position="1"/>
        <end position="18"/>
    </location>
</feature>
<evidence type="ECO:0000256" key="5">
    <source>
        <dbReference type="ARBA" id="ARBA00023125"/>
    </source>
</evidence>
<feature type="region of interest" description="Disordered" evidence="9">
    <location>
        <begin position="1"/>
        <end position="29"/>
    </location>
</feature>
<keyword evidence="5" id="KW-0238">DNA-binding</keyword>
<evidence type="ECO:0000256" key="1">
    <source>
        <dbReference type="ARBA" id="ARBA00022723"/>
    </source>
</evidence>
<keyword evidence="7" id="KW-0675">Receptor</keyword>
<dbReference type="PANTHER" id="PTHR47630">
    <property type="entry name" value="NUCLEAR HORMONE RECEPTOR FAMILY-RELATED-RELATED"/>
    <property type="match status" value="1"/>
</dbReference>
<dbReference type="SUPFAM" id="SSF48508">
    <property type="entry name" value="Nuclear receptor ligand-binding domain"/>
    <property type="match status" value="1"/>
</dbReference>
<keyword evidence="8" id="KW-0539">Nucleus</keyword>
<dbReference type="SMART" id="SM00430">
    <property type="entry name" value="HOLI"/>
    <property type="match status" value="1"/>
</dbReference>
<keyword evidence="4" id="KW-0805">Transcription regulation</keyword>
<feature type="domain" description="Nuclear receptor" evidence="10">
    <location>
        <begin position="33"/>
        <end position="104"/>
    </location>
</feature>
<keyword evidence="2" id="KW-0863">Zinc-finger</keyword>
<dbReference type="Gene3D" id="3.30.50.10">
    <property type="entry name" value="Erythroid Transcription Factor GATA-1, subunit A"/>
    <property type="match status" value="1"/>
</dbReference>
<dbReference type="InterPro" id="IPR000536">
    <property type="entry name" value="Nucl_hrmn_rcpt_lig-bd"/>
</dbReference>
<accession>A0AAF3FPI0</accession>
<evidence type="ECO:0000256" key="9">
    <source>
        <dbReference type="SAM" id="MobiDB-lite"/>
    </source>
</evidence>
<evidence type="ECO:0000313" key="11">
    <source>
        <dbReference type="Proteomes" id="UP000887575"/>
    </source>
</evidence>
<dbReference type="Gene3D" id="1.10.565.10">
    <property type="entry name" value="Retinoid X Receptor"/>
    <property type="match status" value="1"/>
</dbReference>
<dbReference type="InterPro" id="IPR035500">
    <property type="entry name" value="NHR-like_dom_sf"/>
</dbReference>
<keyword evidence="1" id="KW-0479">Metal-binding</keyword>
<protein>
    <submittedName>
        <fullName evidence="12">Nuclear receptor domain-containing protein</fullName>
    </submittedName>
</protein>
<evidence type="ECO:0000256" key="4">
    <source>
        <dbReference type="ARBA" id="ARBA00023015"/>
    </source>
</evidence>
<evidence type="ECO:0000256" key="6">
    <source>
        <dbReference type="ARBA" id="ARBA00023163"/>
    </source>
</evidence>
<organism evidence="11 12">
    <name type="scientific">Mesorhabditis belari</name>
    <dbReference type="NCBI Taxonomy" id="2138241"/>
    <lineage>
        <taxon>Eukaryota</taxon>
        <taxon>Metazoa</taxon>
        <taxon>Ecdysozoa</taxon>
        <taxon>Nematoda</taxon>
        <taxon>Chromadorea</taxon>
        <taxon>Rhabditida</taxon>
        <taxon>Rhabditina</taxon>
        <taxon>Rhabditomorpha</taxon>
        <taxon>Rhabditoidea</taxon>
        <taxon>Rhabditidae</taxon>
        <taxon>Mesorhabditinae</taxon>
        <taxon>Mesorhabditis</taxon>
    </lineage>
</organism>
<dbReference type="Pfam" id="PF00105">
    <property type="entry name" value="zf-C4"/>
    <property type="match status" value="1"/>
</dbReference>